<dbReference type="InterPro" id="IPR018168">
    <property type="entry name" value="Ubi_Hdrlase_CS"/>
</dbReference>
<evidence type="ECO:0000259" key="7">
    <source>
        <dbReference type="Pfam" id="PF01494"/>
    </source>
</evidence>
<keyword evidence="4" id="KW-0274">FAD</keyword>
<dbReference type="InterPro" id="IPR010971">
    <property type="entry name" value="UbiH/COQ6"/>
</dbReference>
<evidence type="ECO:0000256" key="1">
    <source>
        <dbReference type="ARBA" id="ARBA00001974"/>
    </source>
</evidence>
<keyword evidence="5" id="KW-0560">Oxidoreductase</keyword>
<accession>A0A1E5QMH1</accession>
<dbReference type="GO" id="GO:0110142">
    <property type="term" value="C:ubiquinone biosynthesis complex"/>
    <property type="evidence" value="ECO:0007669"/>
    <property type="project" value="UniProtKB-ARBA"/>
</dbReference>
<dbReference type="FunFam" id="3.50.50.60:FF:000021">
    <property type="entry name" value="Ubiquinone biosynthesis monooxygenase COQ6"/>
    <property type="match status" value="1"/>
</dbReference>
<protein>
    <submittedName>
        <fullName evidence="8">2-octaprenyl-6-methoxyphenyl hydroxylase</fullName>
    </submittedName>
</protein>
<dbReference type="NCBIfam" id="NF005612">
    <property type="entry name" value="PRK07364.1"/>
    <property type="match status" value="1"/>
</dbReference>
<dbReference type="GO" id="GO:0016705">
    <property type="term" value="F:oxidoreductase activity, acting on paired donors, with incorporation or reduction of molecular oxygen"/>
    <property type="evidence" value="ECO:0007669"/>
    <property type="project" value="InterPro"/>
</dbReference>
<evidence type="ECO:0000256" key="6">
    <source>
        <dbReference type="ARBA" id="ARBA00023033"/>
    </source>
</evidence>
<proteinExistence type="inferred from homology"/>
<dbReference type="PROSITE" id="PS51257">
    <property type="entry name" value="PROKAR_LIPOPROTEIN"/>
    <property type="match status" value="1"/>
</dbReference>
<dbReference type="STRING" id="1781255.BH720_07635"/>
<comment type="similarity">
    <text evidence="2">Belongs to the UbiH/COQ6 family.</text>
</comment>
<dbReference type="RefSeq" id="WP_069966586.1">
    <property type="nucleotide sequence ID" value="NZ_CM124774.1"/>
</dbReference>
<evidence type="ECO:0000256" key="5">
    <source>
        <dbReference type="ARBA" id="ARBA00023002"/>
    </source>
</evidence>
<dbReference type="GO" id="GO:0006744">
    <property type="term" value="P:ubiquinone biosynthetic process"/>
    <property type="evidence" value="ECO:0007669"/>
    <property type="project" value="InterPro"/>
</dbReference>
<dbReference type="InterPro" id="IPR051205">
    <property type="entry name" value="UbiH/COQ6_monooxygenase"/>
</dbReference>
<dbReference type="AlphaFoldDB" id="A0A1E5QMH1"/>
<comment type="cofactor">
    <cofactor evidence="1">
        <name>FAD</name>
        <dbReference type="ChEBI" id="CHEBI:57692"/>
    </cofactor>
</comment>
<dbReference type="InterPro" id="IPR036188">
    <property type="entry name" value="FAD/NAD-bd_sf"/>
</dbReference>
<dbReference type="SUPFAM" id="SSF51905">
    <property type="entry name" value="FAD/NAD(P)-binding domain"/>
    <property type="match status" value="1"/>
</dbReference>
<evidence type="ECO:0000256" key="3">
    <source>
        <dbReference type="ARBA" id="ARBA00022630"/>
    </source>
</evidence>
<reference evidence="8" key="1">
    <citation type="submission" date="2016-09" db="EMBL/GenBank/DDBJ databases">
        <title>Draft genome of thermotolerant cyanobacterium Desertifilum sp. strain IPPAS B-1220.</title>
        <authorList>
            <person name="Sinetova M.A."/>
            <person name="Bolakhan K."/>
            <person name="Zayadan B.K."/>
            <person name="Mironov K.S."/>
            <person name="Ustinova V."/>
            <person name="Kupriyanova E.V."/>
            <person name="Sidorov R.A."/>
            <person name="Skrypnik A.N."/>
            <person name="Gogoleva N.E."/>
            <person name="Gogolev Y.V."/>
            <person name="Los D.A."/>
        </authorList>
    </citation>
    <scope>NUCLEOTIDE SEQUENCE [LARGE SCALE GENOMIC DNA]</scope>
    <source>
        <strain evidence="8">IPPAS B-1220</strain>
    </source>
</reference>
<evidence type="ECO:0000313" key="8">
    <source>
        <dbReference type="EMBL" id="OEJ75794.1"/>
    </source>
</evidence>
<dbReference type="OrthoDB" id="9766816at2"/>
<dbReference type="GO" id="GO:0004497">
    <property type="term" value="F:monooxygenase activity"/>
    <property type="evidence" value="ECO:0007669"/>
    <property type="project" value="UniProtKB-KW"/>
</dbReference>
<dbReference type="NCBIfam" id="TIGR01988">
    <property type="entry name" value="Ubi-OHases"/>
    <property type="match status" value="1"/>
</dbReference>
<evidence type="ECO:0000256" key="2">
    <source>
        <dbReference type="ARBA" id="ARBA00005349"/>
    </source>
</evidence>
<feature type="domain" description="FAD-binding" evidence="7">
    <location>
        <begin position="13"/>
        <end position="333"/>
    </location>
</feature>
<keyword evidence="6" id="KW-0503">Monooxygenase</keyword>
<dbReference type="EMBL" id="MJGC01000044">
    <property type="protein sequence ID" value="OEJ75794.1"/>
    <property type="molecule type" value="Genomic_DNA"/>
</dbReference>
<keyword evidence="3" id="KW-0285">Flavoprotein</keyword>
<dbReference type="GO" id="GO:0071949">
    <property type="term" value="F:FAD binding"/>
    <property type="evidence" value="ECO:0007669"/>
    <property type="project" value="InterPro"/>
</dbReference>
<dbReference type="PRINTS" id="PR00420">
    <property type="entry name" value="RNGMNOXGNASE"/>
</dbReference>
<name>A0A1E5QMH1_9CYAN</name>
<dbReference type="Gene3D" id="3.50.50.60">
    <property type="entry name" value="FAD/NAD(P)-binding domain"/>
    <property type="match status" value="2"/>
</dbReference>
<evidence type="ECO:0000256" key="4">
    <source>
        <dbReference type="ARBA" id="ARBA00022827"/>
    </source>
</evidence>
<comment type="caution">
    <text evidence="8">The sequence shown here is derived from an EMBL/GenBank/DDBJ whole genome shotgun (WGS) entry which is preliminary data.</text>
</comment>
<dbReference type="Pfam" id="PF01494">
    <property type="entry name" value="FAD_binding_3"/>
    <property type="match status" value="1"/>
</dbReference>
<dbReference type="PROSITE" id="PS01304">
    <property type="entry name" value="UBIH"/>
    <property type="match status" value="1"/>
</dbReference>
<sequence>MARFPKVQSEYTADVAIVGAGIVGATLACALKDSGLQVVLIEAQPQEQAIAKRQAYALSLMSGRIFQGLGLWETILPQINTFKQIRLSDADYSRFVRFSLEDLGTDALGYVGEHRVLLSALYEALEGCSHVTWLCPAQVETVDYGESGASLQLSLEAPGGSRSVTVQSRLVVAADGSRSRVRELAGIKTHGWKYWQSCVATTIRPEDPHPDTAYERFWPSGPMGVLPLPGNRYQVVWTAPHAEAKALQNLEEKAFLALLEERTGGLLGRLELDAPRAVFPVQLMQSDRYVLPHLALVGDAAHCCHPVGGQGLNMGIRDAAVLAQTLAQAQQQGEEIGALDVLGRYERWRKRENLAILGFTDFLDRTFSNTFVPVVAIRRSGLWMLHTLQGARYLALRLMTGLFGRSPNLAQP</sequence>
<organism evidence="8">
    <name type="scientific">Desertifilum tharense IPPAS B-1220</name>
    <dbReference type="NCBI Taxonomy" id="1781255"/>
    <lineage>
        <taxon>Bacteria</taxon>
        <taxon>Bacillati</taxon>
        <taxon>Cyanobacteriota</taxon>
        <taxon>Cyanophyceae</taxon>
        <taxon>Desertifilales</taxon>
        <taxon>Desertifilaceae</taxon>
        <taxon>Desertifilum</taxon>
    </lineage>
</organism>
<dbReference type="PANTHER" id="PTHR43876">
    <property type="entry name" value="UBIQUINONE BIOSYNTHESIS MONOOXYGENASE COQ6, MITOCHONDRIAL"/>
    <property type="match status" value="1"/>
</dbReference>
<dbReference type="PANTHER" id="PTHR43876:SF7">
    <property type="entry name" value="UBIQUINONE BIOSYNTHESIS MONOOXYGENASE COQ6, MITOCHONDRIAL"/>
    <property type="match status" value="1"/>
</dbReference>
<dbReference type="InterPro" id="IPR002938">
    <property type="entry name" value="FAD-bd"/>
</dbReference>
<gene>
    <name evidence="8" type="ORF">BH720_07635</name>
</gene>